<dbReference type="OrthoDB" id="8195298at2759"/>
<dbReference type="AlphaFoldDB" id="A0A8J2PDA2"/>
<evidence type="ECO:0000313" key="4">
    <source>
        <dbReference type="Proteomes" id="UP000708208"/>
    </source>
</evidence>
<feature type="region of interest" description="Disordered" evidence="1">
    <location>
        <begin position="1"/>
        <end position="22"/>
    </location>
</feature>
<dbReference type="Proteomes" id="UP000708208">
    <property type="component" value="Unassembled WGS sequence"/>
</dbReference>
<dbReference type="InterPro" id="IPR007110">
    <property type="entry name" value="Ig-like_dom"/>
</dbReference>
<feature type="non-terminal residue" evidence="3">
    <location>
        <position position="1"/>
    </location>
</feature>
<proteinExistence type="predicted"/>
<organism evidence="3 4">
    <name type="scientific">Allacma fusca</name>
    <dbReference type="NCBI Taxonomy" id="39272"/>
    <lineage>
        <taxon>Eukaryota</taxon>
        <taxon>Metazoa</taxon>
        <taxon>Ecdysozoa</taxon>
        <taxon>Arthropoda</taxon>
        <taxon>Hexapoda</taxon>
        <taxon>Collembola</taxon>
        <taxon>Symphypleona</taxon>
        <taxon>Sminthuridae</taxon>
        <taxon>Allacma</taxon>
    </lineage>
</organism>
<evidence type="ECO:0000313" key="3">
    <source>
        <dbReference type="EMBL" id="CAG7817318.1"/>
    </source>
</evidence>
<sequence length="90" mass="9720">GGWICPTHAHTDTHPGPGAQSKYIEVLPRGPSEQEPEFAEPIENITVPAGREVKLACSVKNLGPHKNTIKGSRAPCQGVPLYWVNNTKPI</sequence>
<name>A0A8J2PDA2_9HEXA</name>
<gene>
    <name evidence="3" type="ORF">AFUS01_LOCUS27891</name>
</gene>
<reference evidence="3" key="1">
    <citation type="submission" date="2021-06" db="EMBL/GenBank/DDBJ databases">
        <authorList>
            <person name="Hodson N. C."/>
            <person name="Mongue J. A."/>
            <person name="Jaron S. K."/>
        </authorList>
    </citation>
    <scope>NUCLEOTIDE SEQUENCE</scope>
</reference>
<evidence type="ECO:0000256" key="1">
    <source>
        <dbReference type="SAM" id="MobiDB-lite"/>
    </source>
</evidence>
<dbReference type="EMBL" id="CAJVCH010391376">
    <property type="protein sequence ID" value="CAG7817318.1"/>
    <property type="molecule type" value="Genomic_DNA"/>
</dbReference>
<comment type="caution">
    <text evidence="3">The sequence shown here is derived from an EMBL/GenBank/DDBJ whole genome shotgun (WGS) entry which is preliminary data.</text>
</comment>
<evidence type="ECO:0000259" key="2">
    <source>
        <dbReference type="PROSITE" id="PS50835"/>
    </source>
</evidence>
<dbReference type="PROSITE" id="PS50835">
    <property type="entry name" value="IG_LIKE"/>
    <property type="match status" value="1"/>
</dbReference>
<keyword evidence="4" id="KW-1185">Reference proteome</keyword>
<feature type="domain" description="Ig-like" evidence="2">
    <location>
        <begin position="36"/>
        <end position="90"/>
    </location>
</feature>
<protein>
    <recommendedName>
        <fullName evidence="2">Ig-like domain-containing protein</fullName>
    </recommendedName>
</protein>
<accession>A0A8J2PDA2</accession>